<feature type="transmembrane region" description="Helical" evidence="2">
    <location>
        <begin position="12"/>
        <end position="34"/>
    </location>
</feature>
<name>A0A066WHT8_TILAU</name>
<dbReference type="InParanoid" id="A0A066WHT8"/>
<keyword evidence="2" id="KW-0472">Membrane</keyword>
<keyword evidence="2" id="KW-1133">Transmembrane helix</keyword>
<evidence type="ECO:0000313" key="3">
    <source>
        <dbReference type="EMBL" id="KDN52098.1"/>
    </source>
</evidence>
<dbReference type="EMBL" id="JMSN01000014">
    <property type="protein sequence ID" value="KDN52098.1"/>
    <property type="molecule type" value="Genomic_DNA"/>
</dbReference>
<dbReference type="GeneID" id="25267438"/>
<keyword evidence="2" id="KW-0812">Transmembrane</keyword>
<protein>
    <submittedName>
        <fullName evidence="3">Uncharacterized protein</fullName>
    </submittedName>
</protein>
<keyword evidence="4" id="KW-1185">Reference proteome</keyword>
<evidence type="ECO:0000256" key="2">
    <source>
        <dbReference type="SAM" id="Phobius"/>
    </source>
</evidence>
<evidence type="ECO:0000256" key="1">
    <source>
        <dbReference type="SAM" id="MobiDB-lite"/>
    </source>
</evidence>
<sequence length="150" mass="16533">MYLDVDIRTLAARWLLGGGVALTWVCLVECWIYSGDSPYFASPESRIVCQPCATPGSTLTFFAPLSLFTHLCPNAECWPSGKGRGGSNHKGPRRSASSKSRHVVEKGGAPLLHYETIKSTHTRLIVLPSTQRAACVSYRRRTCHARAHVY</sequence>
<organism evidence="3 4">
    <name type="scientific">Tilletiaria anomala (strain ATCC 24038 / CBS 436.72 / UBC 951)</name>
    <dbReference type="NCBI Taxonomy" id="1037660"/>
    <lineage>
        <taxon>Eukaryota</taxon>
        <taxon>Fungi</taxon>
        <taxon>Dikarya</taxon>
        <taxon>Basidiomycota</taxon>
        <taxon>Ustilaginomycotina</taxon>
        <taxon>Exobasidiomycetes</taxon>
        <taxon>Georgefischeriales</taxon>
        <taxon>Tilletiariaceae</taxon>
        <taxon>Tilletiaria</taxon>
    </lineage>
</organism>
<feature type="region of interest" description="Disordered" evidence="1">
    <location>
        <begin position="82"/>
        <end position="104"/>
    </location>
</feature>
<evidence type="ECO:0000313" key="4">
    <source>
        <dbReference type="Proteomes" id="UP000027361"/>
    </source>
</evidence>
<reference evidence="3 4" key="1">
    <citation type="submission" date="2014-05" db="EMBL/GenBank/DDBJ databases">
        <title>Draft genome sequence of a rare smut relative, Tilletiaria anomala UBC 951.</title>
        <authorList>
            <consortium name="DOE Joint Genome Institute"/>
            <person name="Toome M."/>
            <person name="Kuo A."/>
            <person name="Henrissat B."/>
            <person name="Lipzen A."/>
            <person name="Tritt A."/>
            <person name="Yoshinaga Y."/>
            <person name="Zane M."/>
            <person name="Barry K."/>
            <person name="Grigoriev I.V."/>
            <person name="Spatafora J.W."/>
            <person name="Aimea M.C."/>
        </authorList>
    </citation>
    <scope>NUCLEOTIDE SEQUENCE [LARGE SCALE GENOMIC DNA]</scope>
    <source>
        <strain evidence="3 4">UBC 951</strain>
    </source>
</reference>
<dbReference type="AlphaFoldDB" id="A0A066WHT8"/>
<dbReference type="Proteomes" id="UP000027361">
    <property type="component" value="Unassembled WGS sequence"/>
</dbReference>
<proteinExistence type="predicted"/>
<accession>A0A066WHT8</accession>
<dbReference type="RefSeq" id="XP_013244890.1">
    <property type="nucleotide sequence ID" value="XM_013389436.1"/>
</dbReference>
<dbReference type="HOGENOM" id="CLU_1741834_0_0_1"/>
<comment type="caution">
    <text evidence="3">The sequence shown here is derived from an EMBL/GenBank/DDBJ whole genome shotgun (WGS) entry which is preliminary data.</text>
</comment>
<gene>
    <name evidence="3" type="ORF">K437DRAFT_39991</name>
</gene>